<evidence type="ECO:0000313" key="2">
    <source>
        <dbReference type="Proteomes" id="UP000215086"/>
    </source>
</evidence>
<dbReference type="OrthoDB" id="289832at2"/>
<gene>
    <name evidence="1" type="ORF">THTE_0536</name>
</gene>
<protein>
    <submittedName>
        <fullName evidence="1">Uncharacterized protein</fullName>
    </submittedName>
</protein>
<dbReference type="AlphaFoldDB" id="A0A286RB00"/>
<evidence type="ECO:0000313" key="1">
    <source>
        <dbReference type="EMBL" id="ASV73138.1"/>
    </source>
</evidence>
<sequence length="70" mass="8021">MPDEDVLQLIRSQTLAIIQQVTAQPKPSYELDGQRVSWSEYLGRLTAVVEWCDTQLARKTPCERRSRGTT</sequence>
<dbReference type="Proteomes" id="UP000215086">
    <property type="component" value="Chromosome"/>
</dbReference>
<dbReference type="EMBL" id="CP018477">
    <property type="protein sequence ID" value="ASV73138.1"/>
    <property type="molecule type" value="Genomic_DNA"/>
</dbReference>
<proteinExistence type="predicted"/>
<dbReference type="RefSeq" id="WP_095413834.1">
    <property type="nucleotide sequence ID" value="NZ_CP018477.1"/>
</dbReference>
<reference evidence="1 2" key="1">
    <citation type="journal article" name="Front. Microbiol.">
        <title>Sugar Metabolism of the First Thermophilic Planctomycete Thermogutta terrifontis: Comparative Genomic and Transcriptomic Approaches.</title>
        <authorList>
            <person name="Elcheninov A.G."/>
            <person name="Menzel P."/>
            <person name="Gudbergsdottir S.R."/>
            <person name="Slesarev A.I."/>
            <person name="Kadnikov V.V."/>
            <person name="Krogh A."/>
            <person name="Bonch-Osmolovskaya E.A."/>
            <person name="Peng X."/>
            <person name="Kublanov I.V."/>
        </authorList>
    </citation>
    <scope>NUCLEOTIDE SEQUENCE [LARGE SCALE GENOMIC DNA]</scope>
    <source>
        <strain evidence="1 2">R1</strain>
    </source>
</reference>
<dbReference type="KEGG" id="ttf:THTE_0536"/>
<name>A0A286RB00_9BACT</name>
<organism evidence="1 2">
    <name type="scientific">Thermogutta terrifontis</name>
    <dbReference type="NCBI Taxonomy" id="1331910"/>
    <lineage>
        <taxon>Bacteria</taxon>
        <taxon>Pseudomonadati</taxon>
        <taxon>Planctomycetota</taxon>
        <taxon>Planctomycetia</taxon>
        <taxon>Pirellulales</taxon>
        <taxon>Thermoguttaceae</taxon>
        <taxon>Thermogutta</taxon>
    </lineage>
</organism>
<keyword evidence="2" id="KW-1185">Reference proteome</keyword>
<accession>A0A286RB00</accession>